<evidence type="ECO:0000256" key="5">
    <source>
        <dbReference type="SAM" id="Phobius"/>
    </source>
</evidence>
<dbReference type="GO" id="GO:0006621">
    <property type="term" value="P:protein retention in ER lumen"/>
    <property type="evidence" value="ECO:0007669"/>
    <property type="project" value="EnsemblFungi"/>
</dbReference>
<dbReference type="InterPro" id="IPR004342">
    <property type="entry name" value="EXS_C"/>
</dbReference>
<proteinExistence type="predicted"/>
<dbReference type="AlphaFoldDB" id="G0W432"/>
<dbReference type="Proteomes" id="UP000000689">
    <property type="component" value="Chromosome 1"/>
</dbReference>
<protein>
    <recommendedName>
        <fullName evidence="6">EXS domain-containing protein</fullName>
    </recommendedName>
</protein>
<dbReference type="OMA" id="FRRWIWI"/>
<dbReference type="GeneID" id="11495453"/>
<feature type="transmembrane region" description="Helical" evidence="5">
    <location>
        <begin position="22"/>
        <end position="42"/>
    </location>
</feature>
<dbReference type="GO" id="GO:0005783">
    <property type="term" value="C:endoplasmic reticulum"/>
    <property type="evidence" value="ECO:0007669"/>
    <property type="project" value="GOC"/>
</dbReference>
<dbReference type="RefSeq" id="XP_003667813.1">
    <property type="nucleotide sequence ID" value="XM_003667765.1"/>
</dbReference>
<dbReference type="EMBL" id="HE580267">
    <property type="protein sequence ID" value="CCD22570.1"/>
    <property type="molecule type" value="Genomic_DNA"/>
</dbReference>
<dbReference type="PANTHER" id="PTHR10783">
    <property type="entry name" value="XENOTROPIC AND POLYTROPIC RETROVIRUS RECEPTOR 1-RELATED"/>
    <property type="match status" value="1"/>
</dbReference>
<gene>
    <name evidence="7" type="primary">NDAI0A04130</name>
    <name evidence="7" type="ordered locus">NDAI_0A04130</name>
</gene>
<dbReference type="STRING" id="1071378.G0W432"/>
<feature type="transmembrane region" description="Helical" evidence="5">
    <location>
        <begin position="288"/>
        <end position="308"/>
    </location>
</feature>
<dbReference type="Pfam" id="PF03124">
    <property type="entry name" value="EXS"/>
    <property type="match status" value="1"/>
</dbReference>
<evidence type="ECO:0000256" key="3">
    <source>
        <dbReference type="ARBA" id="ARBA00022989"/>
    </source>
</evidence>
<keyword evidence="4 5" id="KW-0472">Membrane</keyword>
<dbReference type="GO" id="GO:0016020">
    <property type="term" value="C:membrane"/>
    <property type="evidence" value="ECO:0007669"/>
    <property type="project" value="UniProtKB-SubCell"/>
</dbReference>
<evidence type="ECO:0000256" key="1">
    <source>
        <dbReference type="ARBA" id="ARBA00004141"/>
    </source>
</evidence>
<dbReference type="PANTHER" id="PTHR10783:SF46">
    <property type="entry name" value="PROTEIN ERD1 HOMOLOG 2"/>
    <property type="match status" value="1"/>
</dbReference>
<organism evidence="7 8">
    <name type="scientific">Naumovozyma dairenensis (strain ATCC 10597 / BCRC 20456 / CBS 421 / NBRC 0211 / NRRL Y-12639)</name>
    <name type="common">Saccharomyces dairenensis</name>
    <dbReference type="NCBI Taxonomy" id="1071378"/>
    <lineage>
        <taxon>Eukaryota</taxon>
        <taxon>Fungi</taxon>
        <taxon>Dikarya</taxon>
        <taxon>Ascomycota</taxon>
        <taxon>Saccharomycotina</taxon>
        <taxon>Saccharomycetes</taxon>
        <taxon>Saccharomycetales</taxon>
        <taxon>Saccharomycetaceae</taxon>
        <taxon>Naumovozyma</taxon>
    </lineage>
</organism>
<evidence type="ECO:0000256" key="4">
    <source>
        <dbReference type="ARBA" id="ARBA00023136"/>
    </source>
</evidence>
<evidence type="ECO:0000313" key="7">
    <source>
        <dbReference type="EMBL" id="CCD22570.1"/>
    </source>
</evidence>
<feature type="transmembrane region" description="Helical" evidence="5">
    <location>
        <begin position="119"/>
        <end position="138"/>
    </location>
</feature>
<sequence length="356" mass="41877">MENKEITIQSVPFSTVLIPPPLRLNILLLSAIWLWFSILNFLSRYQVDVSSIVRIRDPHDMHIAPTHYQLQTNARNFATSLTKIILPLHLISSILYYIFSQQTEVSNNNVPFNLLIHSLPLVGLIIISTTIIRHVPIIKYCVKRLILIESKPRNLRTTYILLSDSLTSIAKPLIDFTLFTSLLISEPITHFDLFIASLPVLIRIFQCLREYYIAGNKSMLANAMKYCCNLPILICTWYSRVHDSKMIKKNYELTFLLINSSYSFFWDVRMDWLLDNIINGKLRRSKIVMPEFVYQVAIFIDFIIRYWWVWIRLYGGNSGYIFIFFDGELQYLEVLRRAIWVVFKLESEYVINLFPK</sequence>
<keyword evidence="8" id="KW-1185">Reference proteome</keyword>
<name>G0W432_NAUDC</name>
<dbReference type="PROSITE" id="PS51380">
    <property type="entry name" value="EXS"/>
    <property type="match status" value="1"/>
</dbReference>
<dbReference type="GO" id="GO:0000301">
    <property type="term" value="P:retrograde transport, vesicle recycling within Golgi"/>
    <property type="evidence" value="ECO:0007669"/>
    <property type="project" value="EnsemblFungi"/>
</dbReference>
<evidence type="ECO:0000313" key="8">
    <source>
        <dbReference type="Proteomes" id="UP000000689"/>
    </source>
</evidence>
<reference evidence="7 8" key="1">
    <citation type="journal article" date="2011" name="Proc. Natl. Acad. Sci. U.S.A.">
        <title>Evolutionary erosion of yeast sex chromosomes by mating-type switching accidents.</title>
        <authorList>
            <person name="Gordon J.L."/>
            <person name="Armisen D."/>
            <person name="Proux-Wera E."/>
            <person name="Oheigeartaigh S.S."/>
            <person name="Byrne K.P."/>
            <person name="Wolfe K.H."/>
        </authorList>
    </citation>
    <scope>NUCLEOTIDE SEQUENCE [LARGE SCALE GENOMIC DNA]</scope>
    <source>
        <strain evidence="8">ATCC 10597 / BCRC 20456 / CBS 421 / NBRC 0211 / NRRL Y-12639</strain>
    </source>
</reference>
<feature type="domain" description="EXS" evidence="6">
    <location>
        <begin position="183"/>
        <end position="356"/>
    </location>
</feature>
<accession>G0W432</accession>
<dbReference type="KEGG" id="ndi:NDAI_0A04130"/>
<keyword evidence="3 5" id="KW-1133">Transmembrane helix</keyword>
<dbReference type="HOGENOM" id="CLU_765368_0_0_1"/>
<evidence type="ECO:0000259" key="6">
    <source>
        <dbReference type="PROSITE" id="PS51380"/>
    </source>
</evidence>
<dbReference type="eggNOG" id="KOG1162">
    <property type="taxonomic scope" value="Eukaryota"/>
</dbReference>
<comment type="subcellular location">
    <subcellularLocation>
        <location evidence="1">Membrane</location>
        <topology evidence="1">Multi-pass membrane protein</topology>
    </subcellularLocation>
</comment>
<keyword evidence="2 5" id="KW-0812">Transmembrane</keyword>
<dbReference type="OrthoDB" id="2159384at2759"/>
<feature type="transmembrane region" description="Helical" evidence="5">
    <location>
        <begin position="81"/>
        <end position="99"/>
    </location>
</feature>
<evidence type="ECO:0000256" key="2">
    <source>
        <dbReference type="ARBA" id="ARBA00022692"/>
    </source>
</evidence>